<keyword evidence="3" id="KW-1185">Reference proteome</keyword>
<evidence type="ECO:0000256" key="1">
    <source>
        <dbReference type="SAM" id="Phobius"/>
    </source>
</evidence>
<gene>
    <name evidence="2" type="primary">107362921</name>
</gene>
<organism evidence="2 3">
    <name type="scientific">Tetranychus urticae</name>
    <name type="common">Two-spotted spider mite</name>
    <dbReference type="NCBI Taxonomy" id="32264"/>
    <lineage>
        <taxon>Eukaryota</taxon>
        <taxon>Metazoa</taxon>
        <taxon>Ecdysozoa</taxon>
        <taxon>Arthropoda</taxon>
        <taxon>Chelicerata</taxon>
        <taxon>Arachnida</taxon>
        <taxon>Acari</taxon>
        <taxon>Acariformes</taxon>
        <taxon>Trombidiformes</taxon>
        <taxon>Prostigmata</taxon>
        <taxon>Eleutherengona</taxon>
        <taxon>Raphignathae</taxon>
        <taxon>Tetranychoidea</taxon>
        <taxon>Tetranychidae</taxon>
        <taxon>Tetranychus</taxon>
    </lineage>
</organism>
<dbReference type="KEGG" id="tut:107362921"/>
<proteinExistence type="predicted"/>
<dbReference type="InterPro" id="IPR006616">
    <property type="entry name" value="DM9_repeat"/>
</dbReference>
<dbReference type="Proteomes" id="UP000015104">
    <property type="component" value="Unassembled WGS sequence"/>
</dbReference>
<keyword evidence="1" id="KW-0472">Membrane</keyword>
<name>T1KCU1_TETUR</name>
<dbReference type="PANTHER" id="PTHR31649">
    <property type="entry name" value="AGAP009604-PA"/>
    <property type="match status" value="1"/>
</dbReference>
<protein>
    <submittedName>
        <fullName evidence="2">Uncharacterized protein</fullName>
    </submittedName>
</protein>
<reference evidence="2" key="2">
    <citation type="submission" date="2015-06" db="UniProtKB">
        <authorList>
            <consortium name="EnsemblMetazoa"/>
        </authorList>
    </citation>
    <scope>IDENTIFICATION</scope>
</reference>
<evidence type="ECO:0000313" key="3">
    <source>
        <dbReference type="Proteomes" id="UP000015104"/>
    </source>
</evidence>
<keyword evidence="1" id="KW-0812">Transmembrane</keyword>
<dbReference type="EnsemblMetazoa" id="tetur09g00490.1">
    <property type="protein sequence ID" value="tetur09g00490.1"/>
    <property type="gene ID" value="tetur09g00490"/>
</dbReference>
<evidence type="ECO:0000313" key="2">
    <source>
        <dbReference type="EnsemblMetazoa" id="tetur09g00490.1"/>
    </source>
</evidence>
<dbReference type="PANTHER" id="PTHR31649:SF1">
    <property type="entry name" value="FARNESOIC ACID O-METHYL TRANSFERASE DOMAIN-CONTAINING PROTEIN"/>
    <property type="match status" value="1"/>
</dbReference>
<keyword evidence="1" id="KW-1133">Transmembrane helix</keyword>
<dbReference type="OrthoDB" id="2142040at2759"/>
<dbReference type="Pfam" id="PF11901">
    <property type="entry name" value="DM9"/>
    <property type="match status" value="1"/>
</dbReference>
<accession>T1KCU1</accession>
<feature type="transmembrane region" description="Helical" evidence="1">
    <location>
        <begin position="23"/>
        <end position="44"/>
    </location>
</feature>
<dbReference type="AlphaFoldDB" id="T1KCU1"/>
<reference evidence="3" key="1">
    <citation type="submission" date="2011-08" db="EMBL/GenBank/DDBJ databases">
        <authorList>
            <person name="Rombauts S."/>
        </authorList>
    </citation>
    <scope>NUCLEOTIDE SEQUENCE</scope>
    <source>
        <strain evidence="3">London</strain>
    </source>
</reference>
<sequence length="222" mass="24552">MELESNLNETSSSWTSNLTKKRVAFIGTGVLLATAISIIVVISVKSSSKAPLALSVFKDKMNLIKDEIKWISYSTDNYSLTDALPGSTGSVDKNSVYLCRAEQLAYLLPGTFDQTDALCKVAYIRVRTNRKFDLLVTRNPSRLVWEKESAIGLKESSGRLKIGAISGGYSNNEELSVARFDYHGYMALGDLSLKYKEARGPAAGFEQHSEYYDVLYVADYAL</sequence>
<dbReference type="EMBL" id="CAEY01001996">
    <property type="status" value="NOT_ANNOTATED_CDS"/>
    <property type="molecule type" value="Genomic_DNA"/>
</dbReference>
<dbReference type="HOGENOM" id="CLU_103925_0_0_1"/>